<reference evidence="2" key="1">
    <citation type="journal article" date="2020" name="Stud. Mycol.">
        <title>101 Dothideomycetes genomes: a test case for predicting lifestyles and emergence of pathogens.</title>
        <authorList>
            <person name="Haridas S."/>
            <person name="Albert R."/>
            <person name="Binder M."/>
            <person name="Bloem J."/>
            <person name="Labutti K."/>
            <person name="Salamov A."/>
            <person name="Andreopoulos B."/>
            <person name="Baker S."/>
            <person name="Barry K."/>
            <person name="Bills G."/>
            <person name="Bluhm B."/>
            <person name="Cannon C."/>
            <person name="Castanera R."/>
            <person name="Culley D."/>
            <person name="Daum C."/>
            <person name="Ezra D."/>
            <person name="Gonzalez J."/>
            <person name="Henrissat B."/>
            <person name="Kuo A."/>
            <person name="Liang C."/>
            <person name="Lipzen A."/>
            <person name="Lutzoni F."/>
            <person name="Magnuson J."/>
            <person name="Mondo S."/>
            <person name="Nolan M."/>
            <person name="Ohm R."/>
            <person name="Pangilinan J."/>
            <person name="Park H.-J."/>
            <person name="Ramirez L."/>
            <person name="Alfaro M."/>
            <person name="Sun H."/>
            <person name="Tritt A."/>
            <person name="Yoshinaga Y."/>
            <person name="Zwiers L.-H."/>
            <person name="Turgeon B."/>
            <person name="Goodwin S."/>
            <person name="Spatafora J."/>
            <person name="Crous P."/>
            <person name="Grigoriev I."/>
        </authorList>
    </citation>
    <scope>NUCLEOTIDE SEQUENCE</scope>
    <source>
        <strain evidence="2">CBS 113389</strain>
    </source>
</reference>
<sequence>MIRCSRHVNSTRRLSLLRSNCWSSRRYSSPSPAERVQVAVQSNGSITLDVHQPQNPSPDQNRSTTALLYLPRGPLQHSAEHDASNIDIMRSVLPCPIVQVNYRLSRTERYPTPIHDVLSGYDWVRENLLPKRSIGRAGRSEHIGRLAICGELIGGGLASMLSLTECRVGEPGIVAAAINNPLVDWISLTIPSGGLKSTKRNKPAEDDALQPDLKALSTLRAQLFHRPYDYFDSFASPILYFRSPGAEVPPAPALPLDEMDHLSLLERQELLQDEDMGDIPESPPQRKVSKRFPSKALRLRLPSFHISAGTSSPTRWQTEEFTTLLRKSVARQSKEWSESADFGRKVLYDEDEGDLKDGQLRDVEADVDKKVRMDLCAGGSEWDDSDAGRKRVRQAAEWLRQALHPAG</sequence>
<dbReference type="GO" id="GO:0016787">
    <property type="term" value="F:hydrolase activity"/>
    <property type="evidence" value="ECO:0007669"/>
    <property type="project" value="InterPro"/>
</dbReference>
<evidence type="ECO:0000313" key="2">
    <source>
        <dbReference type="EMBL" id="KAF2485477.1"/>
    </source>
</evidence>
<dbReference type="OrthoDB" id="5396420at2759"/>
<evidence type="ECO:0000259" key="1">
    <source>
        <dbReference type="Pfam" id="PF07859"/>
    </source>
</evidence>
<dbReference type="GeneID" id="54474024"/>
<proteinExistence type="predicted"/>
<dbReference type="RefSeq" id="XP_033592046.1">
    <property type="nucleotide sequence ID" value="XM_033733022.1"/>
</dbReference>
<dbReference type="Pfam" id="PF07859">
    <property type="entry name" value="Abhydrolase_3"/>
    <property type="match status" value="1"/>
</dbReference>
<feature type="domain" description="Alpha/beta hydrolase fold-3" evidence="1">
    <location>
        <begin position="91"/>
        <end position="250"/>
    </location>
</feature>
<name>A0A6A6Q243_9PEZI</name>
<dbReference type="InterPro" id="IPR013094">
    <property type="entry name" value="AB_hydrolase_3"/>
</dbReference>
<dbReference type="Proteomes" id="UP000799767">
    <property type="component" value="Unassembled WGS sequence"/>
</dbReference>
<evidence type="ECO:0000313" key="3">
    <source>
        <dbReference type="Proteomes" id="UP000799767"/>
    </source>
</evidence>
<dbReference type="EMBL" id="MU001633">
    <property type="protein sequence ID" value="KAF2485477.1"/>
    <property type="molecule type" value="Genomic_DNA"/>
</dbReference>
<accession>A0A6A6Q243</accession>
<dbReference type="AlphaFoldDB" id="A0A6A6Q243"/>
<gene>
    <name evidence="2" type="ORF">BDY17DRAFT_293687</name>
</gene>
<dbReference type="InterPro" id="IPR029058">
    <property type="entry name" value="AB_hydrolase_fold"/>
</dbReference>
<keyword evidence="3" id="KW-1185">Reference proteome</keyword>
<organism evidence="2 3">
    <name type="scientific">Neohortaea acidophila</name>
    <dbReference type="NCBI Taxonomy" id="245834"/>
    <lineage>
        <taxon>Eukaryota</taxon>
        <taxon>Fungi</taxon>
        <taxon>Dikarya</taxon>
        <taxon>Ascomycota</taxon>
        <taxon>Pezizomycotina</taxon>
        <taxon>Dothideomycetes</taxon>
        <taxon>Dothideomycetidae</taxon>
        <taxon>Mycosphaerellales</taxon>
        <taxon>Teratosphaeriaceae</taxon>
        <taxon>Neohortaea</taxon>
    </lineage>
</organism>
<protein>
    <recommendedName>
        <fullName evidence="1">Alpha/beta hydrolase fold-3 domain-containing protein</fullName>
    </recommendedName>
</protein>
<dbReference type="SUPFAM" id="SSF53474">
    <property type="entry name" value="alpha/beta-Hydrolases"/>
    <property type="match status" value="1"/>
</dbReference>
<dbReference type="Gene3D" id="3.40.50.1820">
    <property type="entry name" value="alpha/beta hydrolase"/>
    <property type="match status" value="1"/>
</dbReference>